<dbReference type="InterPro" id="IPR052155">
    <property type="entry name" value="Biofilm_reg_signaling"/>
</dbReference>
<dbReference type="Gene3D" id="3.20.20.450">
    <property type="entry name" value="EAL domain"/>
    <property type="match status" value="1"/>
</dbReference>
<keyword evidence="7" id="KW-1185">Reference proteome</keyword>
<name>A0A9X1NGI2_9ACTN</name>
<dbReference type="AlphaFoldDB" id="A0A9X1NGI2"/>
<protein>
    <submittedName>
        <fullName evidence="6">EAL domain-containing protein</fullName>
    </submittedName>
</protein>
<dbReference type="Gene3D" id="3.30.450.20">
    <property type="entry name" value="PAS domain"/>
    <property type="match status" value="1"/>
</dbReference>
<dbReference type="Proteomes" id="UP001138997">
    <property type="component" value="Unassembled WGS sequence"/>
</dbReference>
<keyword evidence="1" id="KW-0175">Coiled coil</keyword>
<gene>
    <name evidence="6" type="ORF">LR394_27130</name>
</gene>
<dbReference type="InterPro" id="IPR043128">
    <property type="entry name" value="Rev_trsase/Diguanyl_cyclase"/>
</dbReference>
<dbReference type="SMART" id="SM00267">
    <property type="entry name" value="GGDEF"/>
    <property type="match status" value="1"/>
</dbReference>
<dbReference type="CDD" id="cd01949">
    <property type="entry name" value="GGDEF"/>
    <property type="match status" value="1"/>
</dbReference>
<evidence type="ECO:0000259" key="4">
    <source>
        <dbReference type="PROSITE" id="PS50883"/>
    </source>
</evidence>
<feature type="domain" description="EAL" evidence="4">
    <location>
        <begin position="516"/>
        <end position="769"/>
    </location>
</feature>
<accession>A0A9X1NGI2</accession>
<dbReference type="InterPro" id="IPR029787">
    <property type="entry name" value="Nucleotide_cyclase"/>
</dbReference>
<keyword evidence="2" id="KW-0472">Membrane</keyword>
<dbReference type="SUPFAM" id="SSF141868">
    <property type="entry name" value="EAL domain-like"/>
    <property type="match status" value="1"/>
</dbReference>
<dbReference type="SUPFAM" id="SSF55785">
    <property type="entry name" value="PYP-like sensor domain (PAS domain)"/>
    <property type="match status" value="1"/>
</dbReference>
<proteinExistence type="predicted"/>
<dbReference type="RefSeq" id="WP_231447245.1">
    <property type="nucleotide sequence ID" value="NZ_JAJOMB010000017.1"/>
</dbReference>
<dbReference type="Gene3D" id="3.30.70.270">
    <property type="match status" value="1"/>
</dbReference>
<dbReference type="InterPro" id="IPR000014">
    <property type="entry name" value="PAS"/>
</dbReference>
<dbReference type="InterPro" id="IPR000160">
    <property type="entry name" value="GGDEF_dom"/>
</dbReference>
<dbReference type="Pfam" id="PF00563">
    <property type="entry name" value="EAL"/>
    <property type="match status" value="1"/>
</dbReference>
<feature type="transmembrane region" description="Helical" evidence="2">
    <location>
        <begin position="175"/>
        <end position="195"/>
    </location>
</feature>
<reference evidence="6" key="1">
    <citation type="submission" date="2021-11" db="EMBL/GenBank/DDBJ databases">
        <title>Streptomyces corallinus and Kineosporia corallina sp. nov., two new coral-derived marine actinobacteria.</title>
        <authorList>
            <person name="Buangrab K."/>
            <person name="Sutthacheep M."/>
            <person name="Yeemin T."/>
            <person name="Harunari E."/>
            <person name="Igarashi Y."/>
            <person name="Sripreechasak P."/>
            <person name="Kanchanasin P."/>
            <person name="Tanasupawat S."/>
            <person name="Phongsopitanun W."/>
        </authorList>
    </citation>
    <scope>NUCLEOTIDE SEQUENCE</scope>
    <source>
        <strain evidence="6">JCM 31032</strain>
    </source>
</reference>
<dbReference type="PANTHER" id="PTHR44757">
    <property type="entry name" value="DIGUANYLATE CYCLASE DGCP"/>
    <property type="match status" value="1"/>
</dbReference>
<dbReference type="Pfam" id="PF00990">
    <property type="entry name" value="GGDEF"/>
    <property type="match status" value="1"/>
</dbReference>
<evidence type="ECO:0000313" key="7">
    <source>
        <dbReference type="Proteomes" id="UP001138997"/>
    </source>
</evidence>
<dbReference type="InterPro" id="IPR035965">
    <property type="entry name" value="PAS-like_dom_sf"/>
</dbReference>
<dbReference type="PROSITE" id="PS50887">
    <property type="entry name" value="GGDEF"/>
    <property type="match status" value="1"/>
</dbReference>
<evidence type="ECO:0000256" key="1">
    <source>
        <dbReference type="SAM" id="Coils"/>
    </source>
</evidence>
<dbReference type="InterPro" id="IPR035919">
    <property type="entry name" value="EAL_sf"/>
</dbReference>
<feature type="domain" description="GGDEF" evidence="5">
    <location>
        <begin position="374"/>
        <end position="510"/>
    </location>
</feature>
<dbReference type="CDD" id="cd00130">
    <property type="entry name" value="PAS"/>
    <property type="match status" value="1"/>
</dbReference>
<dbReference type="PANTHER" id="PTHR44757:SF2">
    <property type="entry name" value="BIOFILM ARCHITECTURE MAINTENANCE PROTEIN MBAA"/>
    <property type="match status" value="1"/>
</dbReference>
<feature type="coiled-coil region" evidence="1">
    <location>
        <begin position="148"/>
        <end position="175"/>
    </location>
</feature>
<feature type="transmembrane region" description="Helical" evidence="2">
    <location>
        <begin position="20"/>
        <end position="40"/>
    </location>
</feature>
<keyword evidence="2" id="KW-1133">Transmembrane helix</keyword>
<sequence length="777" mass="84438">MPLPLRSARPPRPEPVRRYTRAALIALLILLALVAGVFALKRGVERGSRAERELAIIEGAVHAQDAIEWRAHSGQLARSVALGWLNGSREETVRRIAGLEGPGLNQRRIDELYTGYQNYARVVDRRLATVIEGANGTSAVRAQINPALDATLKRLEDASESVKTATDRARRLSDAATIAAFVLAGLMIGLLAGGWRLSRVLAEVDARNIERFRLIAEESTALIMVLRRDGLATFLTPTAERVLDTGPDLGTGSDVVLQRLHPADRHLLLTSLTAVGPDSGAVRAELRLRAGPGQSGDEDGEGVWRTLEVSFRDHSAVPGLEGILLTAHDVTQQRELQSEIERRSLHDDLTGLPNRALLTDRIQQAMRDGARHGIQVGLLLIDLDRFKEINDTLGHHYGDELLIQVGQSLQRALRGVDSVARLGGDEFAVLLPQVSDLNGACAVAWKLHDALEEPFVVEGVELDVEASIGVAVSEPVADDTAAGLLQRADVAMYVAKGRSLGVAGYDPRDDVNTRQRLALLGDLRRALSNDELYLVYQPKVSLTDGQVHSAEALLRWRHPERGLVPPDAFIPLAENTGLIGAITKHVLNLALAQARVWTDAGQPLKIAVNTSARNLHDEDFDRVVRGLLTEHGVDAGQLLLEVTESALMADPVRARQLLQSLAAQGVSISIDDFGAGYTSIKQLRSLPISELKVDRSFVQAMEQDAGEELIVRSVIELGRNLGLTTVAEGVETTEALVKLVSFGCDTAQGYVLAKPMPVAEFDRWRADWRGLELISTS</sequence>
<dbReference type="SMART" id="SM00052">
    <property type="entry name" value="EAL"/>
    <property type="match status" value="1"/>
</dbReference>
<dbReference type="NCBIfam" id="TIGR00254">
    <property type="entry name" value="GGDEF"/>
    <property type="match status" value="1"/>
</dbReference>
<dbReference type="InterPro" id="IPR001633">
    <property type="entry name" value="EAL_dom"/>
</dbReference>
<dbReference type="PROSITE" id="PS50112">
    <property type="entry name" value="PAS"/>
    <property type="match status" value="1"/>
</dbReference>
<evidence type="ECO:0000313" key="6">
    <source>
        <dbReference type="EMBL" id="MCD5314587.1"/>
    </source>
</evidence>
<comment type="caution">
    <text evidence="6">The sequence shown here is derived from an EMBL/GenBank/DDBJ whole genome shotgun (WGS) entry which is preliminary data.</text>
</comment>
<evidence type="ECO:0000259" key="5">
    <source>
        <dbReference type="PROSITE" id="PS50887"/>
    </source>
</evidence>
<dbReference type="CDD" id="cd01948">
    <property type="entry name" value="EAL"/>
    <property type="match status" value="1"/>
</dbReference>
<evidence type="ECO:0000259" key="3">
    <source>
        <dbReference type="PROSITE" id="PS50112"/>
    </source>
</evidence>
<dbReference type="SUPFAM" id="SSF55073">
    <property type="entry name" value="Nucleotide cyclase"/>
    <property type="match status" value="1"/>
</dbReference>
<evidence type="ECO:0000256" key="2">
    <source>
        <dbReference type="SAM" id="Phobius"/>
    </source>
</evidence>
<keyword evidence="2" id="KW-0812">Transmembrane</keyword>
<feature type="domain" description="PAS" evidence="3">
    <location>
        <begin position="208"/>
        <end position="279"/>
    </location>
</feature>
<organism evidence="6 7">
    <name type="scientific">Kineosporia babensis</name>
    <dbReference type="NCBI Taxonomy" id="499548"/>
    <lineage>
        <taxon>Bacteria</taxon>
        <taxon>Bacillati</taxon>
        <taxon>Actinomycetota</taxon>
        <taxon>Actinomycetes</taxon>
        <taxon>Kineosporiales</taxon>
        <taxon>Kineosporiaceae</taxon>
        <taxon>Kineosporia</taxon>
    </lineage>
</organism>
<dbReference type="PROSITE" id="PS50883">
    <property type="entry name" value="EAL"/>
    <property type="match status" value="1"/>
</dbReference>
<dbReference type="EMBL" id="JAJOMB010000017">
    <property type="protein sequence ID" value="MCD5314587.1"/>
    <property type="molecule type" value="Genomic_DNA"/>
</dbReference>